<dbReference type="Pfam" id="PF24633">
    <property type="entry name" value="DUF7630"/>
    <property type="match status" value="1"/>
</dbReference>
<evidence type="ECO:0000313" key="3">
    <source>
        <dbReference type="Proteomes" id="UP000515163"/>
    </source>
</evidence>
<keyword evidence="1" id="KW-0472">Membrane</keyword>
<organism evidence="3 4">
    <name type="scientific">Actinia tenebrosa</name>
    <name type="common">Australian red waratah sea anemone</name>
    <dbReference type="NCBI Taxonomy" id="6105"/>
    <lineage>
        <taxon>Eukaryota</taxon>
        <taxon>Metazoa</taxon>
        <taxon>Cnidaria</taxon>
        <taxon>Anthozoa</taxon>
        <taxon>Hexacorallia</taxon>
        <taxon>Actiniaria</taxon>
        <taxon>Actiniidae</taxon>
        <taxon>Actinia</taxon>
    </lineage>
</organism>
<dbReference type="InParanoid" id="A0A6P8I9U3"/>
<evidence type="ECO:0000313" key="4">
    <source>
        <dbReference type="RefSeq" id="XP_031561932.1"/>
    </source>
</evidence>
<name>A0A6P8I9U3_ACTTE</name>
<dbReference type="GeneID" id="116297781"/>
<dbReference type="RefSeq" id="XP_031561932.1">
    <property type="nucleotide sequence ID" value="XM_031706072.1"/>
</dbReference>
<gene>
    <name evidence="4" type="primary">LOC116297781</name>
</gene>
<keyword evidence="3" id="KW-1185">Reference proteome</keyword>
<evidence type="ECO:0000256" key="1">
    <source>
        <dbReference type="SAM" id="Phobius"/>
    </source>
</evidence>
<accession>A0A6P8I9U3</accession>
<feature type="non-terminal residue" evidence="4">
    <location>
        <position position="1"/>
    </location>
</feature>
<evidence type="ECO:0000259" key="2">
    <source>
        <dbReference type="Pfam" id="PF24633"/>
    </source>
</evidence>
<protein>
    <submittedName>
        <fullName evidence="4">Uncharacterized protein LOC116297781</fullName>
    </submittedName>
</protein>
<feature type="transmembrane region" description="Helical" evidence="1">
    <location>
        <begin position="134"/>
        <end position="156"/>
    </location>
</feature>
<sequence>TNLQRLAGFRACPCLDNYFRLDRFGKCAACPIGYQCKNETINLLPGFYWIWKSKENKQNYIMFSTKLQEEHKDLNNSWHTFNGSIPKAYPCPFIGSCKGGIDSKCFNGYEGPLCAICSKGYYRMFSGCNKCPTLYLFVGQCCAVAIVAGILVFAIIKDKKSNRANRRSVSDTVFSSFKIVIGFYQVTS</sequence>
<feature type="domain" description="DUF7630" evidence="2">
    <location>
        <begin position="90"/>
        <end position="131"/>
    </location>
</feature>
<keyword evidence="1" id="KW-1133">Transmembrane helix</keyword>
<dbReference type="OrthoDB" id="10062356at2759"/>
<dbReference type="KEGG" id="aten:116297781"/>
<dbReference type="Proteomes" id="UP000515163">
    <property type="component" value="Unplaced"/>
</dbReference>
<keyword evidence="1" id="KW-0812">Transmembrane</keyword>
<dbReference type="InterPro" id="IPR056047">
    <property type="entry name" value="CRMPA-like_DUF7630"/>
</dbReference>
<dbReference type="AlphaFoldDB" id="A0A6P8I9U3"/>
<reference evidence="4" key="1">
    <citation type="submission" date="2025-08" db="UniProtKB">
        <authorList>
            <consortium name="RefSeq"/>
        </authorList>
    </citation>
    <scope>IDENTIFICATION</scope>
    <source>
        <tissue evidence="4">Tentacle</tissue>
    </source>
</reference>
<feature type="non-terminal residue" evidence="4">
    <location>
        <position position="188"/>
    </location>
</feature>
<proteinExistence type="predicted"/>